<dbReference type="GO" id="GO:0048046">
    <property type="term" value="C:apoplast"/>
    <property type="evidence" value="ECO:0007669"/>
    <property type="project" value="UniProtKB-SubCell"/>
</dbReference>
<dbReference type="SUPFAM" id="SSF49899">
    <property type="entry name" value="Concanavalin A-like lectins/glucanases"/>
    <property type="match status" value="1"/>
</dbReference>
<evidence type="ECO:0000256" key="4">
    <source>
        <dbReference type="RuleBase" id="RU361120"/>
    </source>
</evidence>
<sequence length="321" mass="37223">MNDASNGVAACTYSTQQIFPDGSFVAIGGRRQYSYEYVLPKGQSKPTNYKLSIPFLKETTEEREYSNRQNSTIWDNGDNLALLLDKVSCSAIQTNKEFLFGSIEMQIKLVPGNSAGTVIAYYMPSTGSKHDEIDFEFLRNLSGQPYIIHTNIFTQGVGNREQQFYPWFNPTSDFHNYTIYWNPSQIVWFADGLPIRDFRNYERFGIPLASKQSMRGYSSLWNADDWATRGGLIKIDWKNAPFIARYHQLSLRTCTWTGPARQHQPTCSNYPHANWWASPLYGKLNDVQKVQLNWVRENFMIYDYCKDTKRFNGQFQPECKR</sequence>
<proteinExistence type="inferred from homology"/>
<accession>A0A8N4F626</accession>
<name>A0A8N4F626_ELAGV</name>
<feature type="domain" description="GH16" evidence="5">
    <location>
        <begin position="12"/>
        <end position="246"/>
    </location>
</feature>
<comment type="function">
    <text evidence="4">Catalyzes xyloglucan endohydrolysis (XEH) and/or endotransglycosylation (XET). Cleaves and religates xyloglucan polymers, an essential constituent of the primary cell wall, and thereby participates in cell wall construction of growing tissues.</text>
</comment>
<keyword evidence="4" id="KW-0134">Cell wall</keyword>
<evidence type="ECO:0000256" key="1">
    <source>
        <dbReference type="ARBA" id="ARBA00022679"/>
    </source>
</evidence>
<dbReference type="AlphaFoldDB" id="A0A8N4F626"/>
<dbReference type="PROSITE" id="PS51762">
    <property type="entry name" value="GH16_2"/>
    <property type="match status" value="1"/>
</dbReference>
<evidence type="ECO:0000313" key="7">
    <source>
        <dbReference type="RefSeq" id="XP_029121654.1"/>
    </source>
</evidence>
<comment type="subcellular location">
    <subcellularLocation>
        <location evidence="4">Secreted</location>
        <location evidence="4">Cell wall</location>
    </subcellularLocation>
    <subcellularLocation>
        <location evidence="4">Secreted</location>
        <location evidence="4">Extracellular space</location>
        <location evidence="4">Apoplast</location>
    </subcellularLocation>
</comment>
<dbReference type="Pfam" id="PF00722">
    <property type="entry name" value="Glyco_hydro_16"/>
    <property type="match status" value="1"/>
</dbReference>
<dbReference type="OrthoDB" id="4781at2759"/>
<dbReference type="GO" id="GO:0004553">
    <property type="term" value="F:hydrolase activity, hydrolyzing O-glycosyl compounds"/>
    <property type="evidence" value="ECO:0007669"/>
    <property type="project" value="InterPro"/>
</dbReference>
<dbReference type="Gene3D" id="2.60.120.200">
    <property type="match status" value="1"/>
</dbReference>
<evidence type="ECO:0000256" key="3">
    <source>
        <dbReference type="ARBA" id="ARBA00023295"/>
    </source>
</evidence>
<organism evidence="6 7">
    <name type="scientific">Elaeis guineensis var. tenera</name>
    <name type="common">Oil palm</name>
    <dbReference type="NCBI Taxonomy" id="51953"/>
    <lineage>
        <taxon>Eukaryota</taxon>
        <taxon>Viridiplantae</taxon>
        <taxon>Streptophyta</taxon>
        <taxon>Embryophyta</taxon>
        <taxon>Tracheophyta</taxon>
        <taxon>Spermatophyta</taxon>
        <taxon>Magnoliopsida</taxon>
        <taxon>Liliopsida</taxon>
        <taxon>Arecaceae</taxon>
        <taxon>Arecoideae</taxon>
        <taxon>Cocoseae</taxon>
        <taxon>Elaeidinae</taxon>
        <taxon>Elaeis</taxon>
    </lineage>
</organism>
<comment type="similarity">
    <text evidence="4">Belongs to the glycosyl hydrolase 16 family.</text>
</comment>
<dbReference type="RefSeq" id="XP_029121654.1">
    <property type="nucleotide sequence ID" value="XM_029265821.1"/>
</dbReference>
<evidence type="ECO:0000256" key="2">
    <source>
        <dbReference type="ARBA" id="ARBA00022801"/>
    </source>
</evidence>
<comment type="PTM">
    <text evidence="4">Contains at least one intrachain disulfide bond essential for its enzymatic activity.</text>
</comment>
<dbReference type="InterPro" id="IPR000757">
    <property type="entry name" value="Beta-glucanase-like"/>
</dbReference>
<keyword evidence="4" id="KW-0961">Cell wall biogenesis/degradation</keyword>
<gene>
    <name evidence="7" type="primary">LOC105048389</name>
</gene>
<reference evidence="7" key="1">
    <citation type="submission" date="2025-08" db="UniProtKB">
        <authorList>
            <consortium name="RefSeq"/>
        </authorList>
    </citation>
    <scope>IDENTIFICATION</scope>
</reference>
<keyword evidence="4" id="KW-0964">Secreted</keyword>
<keyword evidence="6" id="KW-1185">Reference proteome</keyword>
<keyword evidence="2 4" id="KW-0378">Hydrolase</keyword>
<keyword evidence="1 4" id="KW-0808">Transferase</keyword>
<dbReference type="Proteomes" id="UP000504607">
    <property type="component" value="Chromosome 7"/>
</dbReference>
<dbReference type="GO" id="GO:0071555">
    <property type="term" value="P:cell wall organization"/>
    <property type="evidence" value="ECO:0007669"/>
    <property type="project" value="UniProtKB-KW"/>
</dbReference>
<dbReference type="GO" id="GO:0016762">
    <property type="term" value="F:xyloglucan:xyloglucosyl transferase activity"/>
    <property type="evidence" value="ECO:0007669"/>
    <property type="project" value="UniProtKB-EC"/>
</dbReference>
<dbReference type="InterPro" id="IPR044791">
    <property type="entry name" value="Beta-glucanase/XTH"/>
</dbReference>
<dbReference type="InterPro" id="IPR013320">
    <property type="entry name" value="ConA-like_dom_sf"/>
</dbReference>
<dbReference type="EC" id="2.4.1.207" evidence="4"/>
<keyword evidence="3 4" id="KW-0326">Glycosidase</keyword>
<dbReference type="Pfam" id="PF06955">
    <property type="entry name" value="XET_C"/>
    <property type="match status" value="1"/>
</dbReference>
<evidence type="ECO:0000313" key="6">
    <source>
        <dbReference type="Proteomes" id="UP000504607"/>
    </source>
</evidence>
<keyword evidence="4" id="KW-0052">Apoplast</keyword>
<evidence type="ECO:0000259" key="5">
    <source>
        <dbReference type="PROSITE" id="PS51762"/>
    </source>
</evidence>
<dbReference type="GO" id="GO:0044042">
    <property type="term" value="P:glucan metabolic process"/>
    <property type="evidence" value="ECO:0007669"/>
    <property type="project" value="InterPro"/>
</dbReference>
<dbReference type="PANTHER" id="PTHR31062">
    <property type="entry name" value="XYLOGLUCAN ENDOTRANSGLUCOSYLASE/HYDROLASE PROTEIN 8-RELATED"/>
    <property type="match status" value="1"/>
</dbReference>
<protein>
    <recommendedName>
        <fullName evidence="4">Xyloglucan endotransglucosylase/hydrolase</fullName>
        <ecNumber evidence="4">2.4.1.207</ecNumber>
    </recommendedName>
</protein>
<dbReference type="InterPro" id="IPR010713">
    <property type="entry name" value="XET_C"/>
</dbReference>